<dbReference type="InterPro" id="IPR052343">
    <property type="entry name" value="Retrotransposon-Effector_Assoc"/>
</dbReference>
<sequence>MVANRFQKVLEDCIDSSQSAFLPGRLISNNVLPAYEILHTFGQKRNGKKGLMTLKLDMSKAYDRVEWGFVCAMMEKMGFHRAWVDIVLKCISSISYSDSIN</sequence>
<protein>
    <recommendedName>
        <fullName evidence="3">Reverse transcriptase</fullName>
    </recommendedName>
</protein>
<evidence type="ECO:0008006" key="3">
    <source>
        <dbReference type="Google" id="ProtNLM"/>
    </source>
</evidence>
<organism evidence="1 2">
    <name type="scientific">Gossypium hirsutum</name>
    <name type="common">Upland cotton</name>
    <name type="synonym">Gossypium mexicanum</name>
    <dbReference type="NCBI Taxonomy" id="3635"/>
    <lineage>
        <taxon>Eukaryota</taxon>
        <taxon>Viridiplantae</taxon>
        <taxon>Streptophyta</taxon>
        <taxon>Embryophyta</taxon>
        <taxon>Tracheophyta</taxon>
        <taxon>Spermatophyta</taxon>
        <taxon>Magnoliopsida</taxon>
        <taxon>eudicotyledons</taxon>
        <taxon>Gunneridae</taxon>
        <taxon>Pentapetalae</taxon>
        <taxon>rosids</taxon>
        <taxon>malvids</taxon>
        <taxon>Malvales</taxon>
        <taxon>Malvaceae</taxon>
        <taxon>Malvoideae</taxon>
        <taxon>Gossypium</taxon>
    </lineage>
</organism>
<dbReference type="KEGG" id="ghi:107911117"/>
<accession>A0A1U8K1Q1</accession>
<keyword evidence="1" id="KW-1185">Reference proteome</keyword>
<gene>
    <name evidence="2" type="primary">LOC107911117</name>
</gene>
<evidence type="ECO:0000313" key="2">
    <source>
        <dbReference type="RefSeq" id="XP_016694494.1"/>
    </source>
</evidence>
<dbReference type="AlphaFoldDB" id="A0A1U8K1Q1"/>
<dbReference type="Proteomes" id="UP000818029">
    <property type="component" value="Chromosome D11"/>
</dbReference>
<dbReference type="OrthoDB" id="1001905at2759"/>
<dbReference type="GeneID" id="107911117"/>
<reference evidence="2" key="2">
    <citation type="submission" date="2025-08" db="UniProtKB">
        <authorList>
            <consortium name="RefSeq"/>
        </authorList>
    </citation>
    <scope>IDENTIFICATION</scope>
</reference>
<dbReference type="STRING" id="3635.A0A1U8K1Q1"/>
<proteinExistence type="predicted"/>
<evidence type="ECO:0000313" key="1">
    <source>
        <dbReference type="Proteomes" id="UP000818029"/>
    </source>
</evidence>
<dbReference type="PANTHER" id="PTHR46890">
    <property type="entry name" value="NON-LTR RETROLELEMENT REVERSE TRANSCRIPTASE-LIKE PROTEIN-RELATED"/>
    <property type="match status" value="1"/>
</dbReference>
<name>A0A1U8K1Q1_GOSHI</name>
<dbReference type="PaxDb" id="3635-A0A1U8K1Q1"/>
<reference evidence="1" key="1">
    <citation type="journal article" date="2020" name="Nat. Genet.">
        <title>Genomic diversifications of five Gossypium allopolyploid species and their impact on cotton improvement.</title>
        <authorList>
            <person name="Chen Z.J."/>
            <person name="Sreedasyam A."/>
            <person name="Ando A."/>
            <person name="Song Q."/>
            <person name="De Santiago L.M."/>
            <person name="Hulse-Kemp A.M."/>
            <person name="Ding M."/>
            <person name="Ye W."/>
            <person name="Kirkbride R.C."/>
            <person name="Jenkins J."/>
            <person name="Plott C."/>
            <person name="Lovell J."/>
            <person name="Lin Y.M."/>
            <person name="Vaughn R."/>
            <person name="Liu B."/>
            <person name="Simpson S."/>
            <person name="Scheffler B.E."/>
            <person name="Wen L."/>
            <person name="Saski C.A."/>
            <person name="Grover C.E."/>
            <person name="Hu G."/>
            <person name="Conover J.L."/>
            <person name="Carlson J.W."/>
            <person name="Shu S."/>
            <person name="Boston L.B."/>
            <person name="Williams M."/>
            <person name="Peterson D.G."/>
            <person name="McGee K."/>
            <person name="Jones D.C."/>
            <person name="Wendel J.F."/>
            <person name="Stelly D.M."/>
            <person name="Grimwood J."/>
            <person name="Schmutz J."/>
        </authorList>
    </citation>
    <scope>NUCLEOTIDE SEQUENCE [LARGE SCALE GENOMIC DNA]</scope>
    <source>
        <strain evidence="1">cv. TM-1</strain>
    </source>
</reference>
<dbReference type="PANTHER" id="PTHR46890:SF48">
    <property type="entry name" value="RNA-DIRECTED DNA POLYMERASE"/>
    <property type="match status" value="1"/>
</dbReference>
<dbReference type="RefSeq" id="XP_016694494.1">
    <property type="nucleotide sequence ID" value="XM_016839005.1"/>
</dbReference>